<comment type="caution">
    <text evidence="1">The sequence shown here is derived from an EMBL/GenBank/DDBJ whole genome shotgun (WGS) entry which is preliminary data.</text>
</comment>
<dbReference type="InterPro" id="IPR010985">
    <property type="entry name" value="Ribbon_hlx_hlx"/>
</dbReference>
<evidence type="ECO:0000313" key="1">
    <source>
        <dbReference type="EMBL" id="KXA99686.1"/>
    </source>
</evidence>
<evidence type="ECO:0000313" key="2">
    <source>
        <dbReference type="Proteomes" id="UP000070520"/>
    </source>
</evidence>
<reference evidence="1 2" key="1">
    <citation type="journal article" date="2016" name="Sci. Rep.">
        <title>Metabolic traits of an uncultured archaeal lineage -MSBL1- from brine pools of the Red Sea.</title>
        <authorList>
            <person name="Mwirichia R."/>
            <person name="Alam I."/>
            <person name="Rashid M."/>
            <person name="Vinu M."/>
            <person name="Ba-Alawi W."/>
            <person name="Anthony Kamau A."/>
            <person name="Kamanda Ngugi D."/>
            <person name="Goker M."/>
            <person name="Klenk H.P."/>
            <person name="Bajic V."/>
            <person name="Stingl U."/>
        </authorList>
    </citation>
    <scope>NUCLEOTIDE SEQUENCE [LARGE SCALE GENOMIC DNA]</scope>
    <source>
        <strain evidence="1">SCGC-AAA261C02</strain>
    </source>
</reference>
<proteinExistence type="predicted"/>
<sequence>MPKKSDSRIEEVHTCLDPVVVEALDRMVSDGLYSNRSEAVHDVLENVFSHSSNKETEKSCFLCNEQSGDIQSHHLVPKFMTEFFSELNWQGRYYRPVPSLPRKASLPLGANPLRTKI</sequence>
<accession>A0A133UZR1</accession>
<dbReference type="EMBL" id="LHXW01000029">
    <property type="protein sequence ID" value="KXA99686.1"/>
    <property type="molecule type" value="Genomic_DNA"/>
</dbReference>
<gene>
    <name evidence="1" type="ORF">AKJ42_02685</name>
</gene>
<dbReference type="Gene3D" id="1.10.1220.10">
    <property type="entry name" value="Met repressor-like"/>
    <property type="match status" value="1"/>
</dbReference>
<dbReference type="AlphaFoldDB" id="A0A133UZR1"/>
<name>A0A133UZR1_9EURY</name>
<protein>
    <submittedName>
        <fullName evidence="1">Uncharacterized protein</fullName>
    </submittedName>
</protein>
<organism evidence="1 2">
    <name type="scientific">candidate division MSBL1 archaeon SCGC-AAA261C02</name>
    <dbReference type="NCBI Taxonomy" id="1698272"/>
    <lineage>
        <taxon>Archaea</taxon>
        <taxon>Methanobacteriati</taxon>
        <taxon>Methanobacteriota</taxon>
        <taxon>candidate division MSBL1</taxon>
    </lineage>
</organism>
<dbReference type="SUPFAM" id="SSF47598">
    <property type="entry name" value="Ribbon-helix-helix"/>
    <property type="match status" value="1"/>
</dbReference>
<keyword evidence="2" id="KW-1185">Reference proteome</keyword>
<dbReference type="GO" id="GO:0006355">
    <property type="term" value="P:regulation of DNA-templated transcription"/>
    <property type="evidence" value="ECO:0007669"/>
    <property type="project" value="InterPro"/>
</dbReference>
<dbReference type="Proteomes" id="UP000070520">
    <property type="component" value="Unassembled WGS sequence"/>
</dbReference>
<dbReference type="InterPro" id="IPR013321">
    <property type="entry name" value="Arc_rbn_hlx_hlx"/>
</dbReference>